<dbReference type="Proteomes" id="UP001198701">
    <property type="component" value="Unassembled WGS sequence"/>
</dbReference>
<protein>
    <submittedName>
        <fullName evidence="2">Uncharacterized protein</fullName>
    </submittedName>
</protein>
<proteinExistence type="predicted"/>
<evidence type="ECO:0000313" key="3">
    <source>
        <dbReference type="Proteomes" id="UP001198701"/>
    </source>
</evidence>
<evidence type="ECO:0000313" key="2">
    <source>
        <dbReference type="EMBL" id="MCC6069521.1"/>
    </source>
</evidence>
<reference evidence="2 3" key="1">
    <citation type="submission" date="2021-11" db="EMBL/GenBank/DDBJ databases">
        <authorList>
            <person name="Huq M.A."/>
        </authorList>
    </citation>
    <scope>NUCLEOTIDE SEQUENCE [LARGE SCALE GENOMIC DNA]</scope>
    <source>
        <strain evidence="2 3">MAHUQ-52</strain>
    </source>
</reference>
<keyword evidence="1" id="KW-0472">Membrane</keyword>
<dbReference type="RefSeq" id="WP_229430454.1">
    <property type="nucleotide sequence ID" value="NZ_JAJHPV010000002.1"/>
</dbReference>
<feature type="transmembrane region" description="Helical" evidence="1">
    <location>
        <begin position="54"/>
        <end position="75"/>
    </location>
</feature>
<keyword evidence="1" id="KW-0812">Transmembrane</keyword>
<name>A0ABS8INS1_9BURK</name>
<organism evidence="2 3">
    <name type="scientific">Massilia agrisoli</name>
    <dbReference type="NCBI Taxonomy" id="2892444"/>
    <lineage>
        <taxon>Bacteria</taxon>
        <taxon>Pseudomonadati</taxon>
        <taxon>Pseudomonadota</taxon>
        <taxon>Betaproteobacteria</taxon>
        <taxon>Burkholderiales</taxon>
        <taxon>Oxalobacteraceae</taxon>
        <taxon>Telluria group</taxon>
        <taxon>Massilia</taxon>
    </lineage>
</organism>
<accession>A0ABS8INS1</accession>
<gene>
    <name evidence="2" type="ORF">LMJ30_00920</name>
</gene>
<evidence type="ECO:0000256" key="1">
    <source>
        <dbReference type="SAM" id="Phobius"/>
    </source>
</evidence>
<comment type="caution">
    <text evidence="2">The sequence shown here is derived from an EMBL/GenBank/DDBJ whole genome shotgun (WGS) entry which is preliminary data.</text>
</comment>
<keyword evidence="3" id="KW-1185">Reference proteome</keyword>
<keyword evidence="1" id="KW-1133">Transmembrane helix</keyword>
<sequence>MDTTTHNDGLDGHLTALRTAMDEVDAPRCVEKELMAAFARQHTRRRWYQRIPRAAWAGAGSLAALAVVAVLALGLSAPQSGGPQLVQRDERGYFIALDSLERIEGEPNPRMIETEVPRMELASLGVPVSPEDAGESVLAEMLVSADGEPLALRLTATH</sequence>
<dbReference type="EMBL" id="JAJHPV010000002">
    <property type="protein sequence ID" value="MCC6069521.1"/>
    <property type="molecule type" value="Genomic_DNA"/>
</dbReference>